<dbReference type="STRING" id="1121419.SAMN05443529_10312"/>
<evidence type="ECO:0000313" key="3">
    <source>
        <dbReference type="Proteomes" id="UP000198656"/>
    </source>
</evidence>
<accession>A0A1G7U3Q0</accession>
<dbReference type="Pfam" id="PF04122">
    <property type="entry name" value="CW_binding_2"/>
    <property type="match status" value="3"/>
</dbReference>
<dbReference type="OrthoDB" id="3268939at2"/>
<dbReference type="PANTHER" id="PTHR30032:SF8">
    <property type="entry name" value="GERMINATION-SPECIFIC N-ACETYLMURAMOYL-L-ALANINE AMIDASE"/>
    <property type="match status" value="1"/>
</dbReference>
<dbReference type="EMBL" id="FNCP01000003">
    <property type="protein sequence ID" value="SDG42083.1"/>
    <property type="molecule type" value="Genomic_DNA"/>
</dbReference>
<dbReference type="InterPro" id="IPR051922">
    <property type="entry name" value="Bact_Sporulation_Assoc"/>
</dbReference>
<sequence>MKKTKKALASLAIAGMSLSLIPFNVFAATTTTRIAGVTAEQTAAQIADQTGFTGAAILASSTSYGMVDALTAGPLAASLKAPILLTGAGSSLDAATKAELTKLAVKKVYVTSGTAVIKQGVIDELKGMGIEVEALGGYDRAETSVNIAKKMTGVTKVAVANTVVDALSIAAVASAANEPILLTDRDALPASVAAYLASAGVTASDVIGGTGVISDSVAAKLPSATRHAGMSAYDTNNQVIQDFAAALAFDNVYVANGVTGIDALAGAPLAAQTKSPIVLTDGKTVPAAAAFTYSKSSASTVVTALGGEFVVPEAVRAGVATGQVTQVPGDAQMAIVSVTALDDTNKYLEIVFNKPVTGLQTSDITVKNADTMARYGIKAVVMSANNMTATIELYSQDDDDLVLEFLQDYIVTINANGTLLTTTFNRPYSIKARVQDINAGDKEIEVVIDKGTKAGASVTLDVPDSLKFDYQAALGELVQLWYNGDNELVNYKVLTTTAKVDSIEISDTDEITLLGEDEAYDISDEKYATDYSTSKKFTFYLDGEKVDIGDEVDVDDKINFAKVGFNTSGDVEFISAYSLKDVLVVESVDEDDIVIGVDGDSSGEFDASDATIVKDGKVIATSDLKEGDLLFFSADADDEDGYAEVLNKTAATGEIEDVYSDSIEVDGENYNFIFEDDVVTDFDYEQGSSLYINDDGEIDSVDSDAAESLQAAGDVALYTDYAGNLIYISGDLGEVTSNAKFAALTEDMLGYSSARDKVEIEAVTEEEEELSFDISLESLDTITVDGEEYDIDNDSDADSDFEAKLVGTSGNYTGIEILVNSDGADNDDQKELISFATDADQGSLVKLHLTDDGDLEELEFFTGTTHTVGLETTGSDIEAGDTYTKGYQLTDNTLLFDATDGTDASDYVVTKFGDYTGADIKAGAQFVYNEDQEVEAIWFEDTSGSDPVYQEAVVTKVLRNTDDEVNSITAYVGGELKTFEVDDVAGLENTDSSDDSDDLVKGDVVILVFDEDDDALVIDILTENNDGSEAEYADQWSDRVTAGLTVTGVDVGNKTVELSNGRTYTLAGKGLVLDATDTSDISKESVSDLDDLEAGERVTVVLDATTGSFAKFFVITD</sequence>
<name>A0A1G7U3Q0_9FIRM</name>
<dbReference type="PANTHER" id="PTHR30032">
    <property type="entry name" value="N-ACETYLMURAMOYL-L-ALANINE AMIDASE-RELATED"/>
    <property type="match status" value="1"/>
</dbReference>
<protein>
    <submittedName>
        <fullName evidence="2">Putative cell wall-binding protein</fullName>
    </submittedName>
</protein>
<dbReference type="Gene3D" id="3.40.50.12090">
    <property type="match status" value="1"/>
</dbReference>
<dbReference type="AlphaFoldDB" id="A0A1G7U3Q0"/>
<reference evidence="3" key="1">
    <citation type="submission" date="2016-10" db="EMBL/GenBank/DDBJ databases">
        <authorList>
            <person name="Varghese N."/>
            <person name="Submissions S."/>
        </authorList>
    </citation>
    <scope>NUCLEOTIDE SEQUENCE [LARGE SCALE GENOMIC DNA]</scope>
    <source>
        <strain evidence="3">DSM 8344</strain>
    </source>
</reference>
<dbReference type="InterPro" id="IPR007253">
    <property type="entry name" value="Cell_wall-bd_2"/>
</dbReference>
<proteinExistence type="predicted"/>
<feature type="chain" id="PRO_5011729823" evidence="1">
    <location>
        <begin position="28"/>
        <end position="1117"/>
    </location>
</feature>
<evidence type="ECO:0000313" key="2">
    <source>
        <dbReference type="EMBL" id="SDG42083.1"/>
    </source>
</evidence>
<dbReference type="Proteomes" id="UP000198656">
    <property type="component" value="Unassembled WGS sequence"/>
</dbReference>
<organism evidence="2 3">
    <name type="scientific">Desulfosporosinus hippei DSM 8344</name>
    <dbReference type="NCBI Taxonomy" id="1121419"/>
    <lineage>
        <taxon>Bacteria</taxon>
        <taxon>Bacillati</taxon>
        <taxon>Bacillota</taxon>
        <taxon>Clostridia</taxon>
        <taxon>Eubacteriales</taxon>
        <taxon>Desulfitobacteriaceae</taxon>
        <taxon>Desulfosporosinus</taxon>
    </lineage>
</organism>
<evidence type="ECO:0000256" key="1">
    <source>
        <dbReference type="SAM" id="SignalP"/>
    </source>
</evidence>
<keyword evidence="1" id="KW-0732">Signal</keyword>
<dbReference type="RefSeq" id="WP_092329977.1">
    <property type="nucleotide sequence ID" value="NZ_FNCP01000003.1"/>
</dbReference>
<feature type="signal peptide" evidence="1">
    <location>
        <begin position="1"/>
        <end position="27"/>
    </location>
</feature>
<keyword evidence="3" id="KW-1185">Reference proteome</keyword>
<gene>
    <name evidence="2" type="ORF">SAMN05443529_10312</name>
</gene>